<feature type="region of interest" description="Disordered" evidence="1">
    <location>
        <begin position="86"/>
        <end position="105"/>
    </location>
</feature>
<organism evidence="2">
    <name type="scientific">Lichtheimia ramosa</name>
    <dbReference type="NCBI Taxonomy" id="688394"/>
    <lineage>
        <taxon>Eukaryota</taxon>
        <taxon>Fungi</taxon>
        <taxon>Fungi incertae sedis</taxon>
        <taxon>Mucoromycota</taxon>
        <taxon>Mucoromycotina</taxon>
        <taxon>Mucoromycetes</taxon>
        <taxon>Mucorales</taxon>
        <taxon>Lichtheimiaceae</taxon>
        <taxon>Lichtheimia</taxon>
    </lineage>
</organism>
<dbReference type="OrthoDB" id="2398733at2759"/>
<name>A0A077WY93_9FUNG</name>
<evidence type="ECO:0000256" key="1">
    <source>
        <dbReference type="SAM" id="MobiDB-lite"/>
    </source>
</evidence>
<feature type="compositionally biased region" description="Low complexity" evidence="1">
    <location>
        <begin position="52"/>
        <end position="74"/>
    </location>
</feature>
<feature type="compositionally biased region" description="Polar residues" evidence="1">
    <location>
        <begin position="1"/>
        <end position="51"/>
    </location>
</feature>
<sequence length="227" mass="25630">MDNNPFRSQNANMYTGMPSGQGQFPQSNPMPSTSNFGNSNLLVDTSLPGSTQQQQQQPLQQPYYSPQQQQHPQQSFYQPMSNQQFGYTQAPQQHTTPTPTTTTTYPFMQQQQQPSSFYNPTQSFGYGGSFQNGVTSFPQYQQQPQPYDPSNVFIPQNFGMSSGNNNPGAQQFQQQPTMPQRPTVDASAYLKKSGKVRKEECPICHKMIEGDDPAINHHVNEHLEYDM</sequence>
<reference evidence="2" key="1">
    <citation type="journal article" date="2014" name="Genome Announc.">
        <title>De novo whole-genome sequence and genome annotation of Lichtheimia ramosa.</title>
        <authorList>
            <person name="Linde J."/>
            <person name="Schwartze V."/>
            <person name="Binder U."/>
            <person name="Lass-Florl C."/>
            <person name="Voigt K."/>
            <person name="Horn F."/>
        </authorList>
    </citation>
    <scope>NUCLEOTIDE SEQUENCE</scope>
    <source>
        <strain evidence="2">JMRC FSU:6197</strain>
    </source>
</reference>
<proteinExistence type="predicted"/>
<gene>
    <name evidence="2" type="ORF">LRAMOSA11436</name>
</gene>
<dbReference type="EMBL" id="LK023347">
    <property type="protein sequence ID" value="CDS11792.1"/>
    <property type="molecule type" value="Genomic_DNA"/>
</dbReference>
<dbReference type="AlphaFoldDB" id="A0A077WY93"/>
<feature type="region of interest" description="Disordered" evidence="1">
    <location>
        <begin position="1"/>
        <end position="74"/>
    </location>
</feature>
<accession>A0A077WY93</accession>
<feature type="compositionally biased region" description="Low complexity" evidence="1">
    <location>
        <begin position="88"/>
        <end position="105"/>
    </location>
</feature>
<evidence type="ECO:0000313" key="2">
    <source>
        <dbReference type="EMBL" id="CDS11792.1"/>
    </source>
</evidence>
<protein>
    <submittedName>
        <fullName evidence="2">Uncharacterized protein</fullName>
    </submittedName>
</protein>